<name>A0ABW5HNC8_9PSEU</name>
<dbReference type="EMBL" id="JBHUKS010000041">
    <property type="protein sequence ID" value="MFD2474823.1"/>
    <property type="molecule type" value="Genomic_DNA"/>
</dbReference>
<dbReference type="Proteomes" id="UP001597483">
    <property type="component" value="Unassembled WGS sequence"/>
</dbReference>
<evidence type="ECO:0000313" key="1">
    <source>
        <dbReference type="EMBL" id="MFD2474823.1"/>
    </source>
</evidence>
<accession>A0ABW5HNC8</accession>
<protein>
    <submittedName>
        <fullName evidence="1">Uncharacterized protein</fullName>
    </submittedName>
</protein>
<dbReference type="RefSeq" id="WP_378314387.1">
    <property type="nucleotide sequence ID" value="NZ_JBHUKS010000041.1"/>
</dbReference>
<keyword evidence="2" id="KW-1185">Reference proteome</keyword>
<organism evidence="1 2">
    <name type="scientific">Amycolatopsis silviterrae</name>
    <dbReference type="NCBI Taxonomy" id="1656914"/>
    <lineage>
        <taxon>Bacteria</taxon>
        <taxon>Bacillati</taxon>
        <taxon>Actinomycetota</taxon>
        <taxon>Actinomycetes</taxon>
        <taxon>Pseudonocardiales</taxon>
        <taxon>Pseudonocardiaceae</taxon>
        <taxon>Amycolatopsis</taxon>
    </lineage>
</organism>
<comment type="caution">
    <text evidence="1">The sequence shown here is derived from an EMBL/GenBank/DDBJ whole genome shotgun (WGS) entry which is preliminary data.</text>
</comment>
<proteinExistence type="predicted"/>
<reference evidence="2" key="1">
    <citation type="journal article" date="2019" name="Int. J. Syst. Evol. Microbiol.">
        <title>The Global Catalogue of Microorganisms (GCM) 10K type strain sequencing project: providing services to taxonomists for standard genome sequencing and annotation.</title>
        <authorList>
            <consortium name="The Broad Institute Genomics Platform"/>
            <consortium name="The Broad Institute Genome Sequencing Center for Infectious Disease"/>
            <person name="Wu L."/>
            <person name="Ma J."/>
        </authorList>
    </citation>
    <scope>NUCLEOTIDE SEQUENCE [LARGE SCALE GENOMIC DNA]</scope>
    <source>
        <strain evidence="2">CGMCC 4.7641</strain>
    </source>
</reference>
<evidence type="ECO:0000313" key="2">
    <source>
        <dbReference type="Proteomes" id="UP001597483"/>
    </source>
</evidence>
<gene>
    <name evidence="1" type="ORF">ACFSVL_45955</name>
</gene>
<sequence length="105" mass="11994">MSASEHRSAAWPIVREAERIVYREKWRIREEEAAERLAATRDLASIRLFPESPVIRIVALDGRVVGRVRRERNRWVAVCRGRVVAATDTLAEAVYAFADLEGHPL</sequence>